<comment type="caution">
    <text evidence="1">The sequence shown here is derived from an EMBL/GenBank/DDBJ whole genome shotgun (WGS) entry which is preliminary data.</text>
</comment>
<evidence type="ECO:0000313" key="1">
    <source>
        <dbReference type="EMBL" id="GIH19164.1"/>
    </source>
</evidence>
<name>A0A8J3VUS3_9ACTN</name>
<dbReference type="EMBL" id="BONZ01000077">
    <property type="protein sequence ID" value="GIH19164.1"/>
    <property type="molecule type" value="Genomic_DNA"/>
</dbReference>
<evidence type="ECO:0000313" key="2">
    <source>
        <dbReference type="Proteomes" id="UP000642748"/>
    </source>
</evidence>
<gene>
    <name evidence="1" type="ORF">Raf01_73360</name>
</gene>
<proteinExistence type="predicted"/>
<sequence length="279" mass="30526">MADPSIDLSTTLPIDPVLGQRLLDILAPAVELEDNFVAQHRLPVHAQSRLRADESVGNAASAFRTASIAVVGALDHLCTWHQLIAGDLNRFPLRTFSPYTLARAAYEPALLTLWLLDSDASSAERIGRGYAAQLRSLREVRKFQAAVGMTGDSANATALHQRLFNGARAAGYVTTDAKGVERLTVNVPPMVDLFNRYDQPTPAASQPEWLYRFLSGHAHGFEWAMIRGATEADLDGFDTDKFMIPVDLLLLCHLADRTVAVVSRAVAAHLRYRTDPLPG</sequence>
<dbReference type="Proteomes" id="UP000642748">
    <property type="component" value="Unassembled WGS sequence"/>
</dbReference>
<organism evidence="1 2">
    <name type="scientific">Rugosimonospora africana</name>
    <dbReference type="NCBI Taxonomy" id="556532"/>
    <lineage>
        <taxon>Bacteria</taxon>
        <taxon>Bacillati</taxon>
        <taxon>Actinomycetota</taxon>
        <taxon>Actinomycetes</taxon>
        <taxon>Micromonosporales</taxon>
        <taxon>Micromonosporaceae</taxon>
        <taxon>Rugosimonospora</taxon>
    </lineage>
</organism>
<reference evidence="1" key="1">
    <citation type="submission" date="2021-01" db="EMBL/GenBank/DDBJ databases">
        <title>Whole genome shotgun sequence of Rugosimonospora africana NBRC 104875.</title>
        <authorList>
            <person name="Komaki H."/>
            <person name="Tamura T."/>
        </authorList>
    </citation>
    <scope>NUCLEOTIDE SEQUENCE</scope>
    <source>
        <strain evidence="1">NBRC 104875</strain>
    </source>
</reference>
<protein>
    <submittedName>
        <fullName evidence="1">Uncharacterized protein</fullName>
    </submittedName>
</protein>
<dbReference type="AlphaFoldDB" id="A0A8J3VUS3"/>
<accession>A0A8J3VUS3</accession>
<dbReference type="RefSeq" id="WP_203922635.1">
    <property type="nucleotide sequence ID" value="NZ_BONZ01000077.1"/>
</dbReference>
<keyword evidence="2" id="KW-1185">Reference proteome</keyword>